<dbReference type="RefSeq" id="WP_377831540.1">
    <property type="nucleotide sequence ID" value="NZ_JBHRSK010000003.1"/>
</dbReference>
<dbReference type="CDD" id="cd00433">
    <property type="entry name" value="Peptidase_M17"/>
    <property type="match status" value="1"/>
</dbReference>
<evidence type="ECO:0000259" key="6">
    <source>
        <dbReference type="PROSITE" id="PS00631"/>
    </source>
</evidence>
<dbReference type="Gene3D" id="3.40.220.10">
    <property type="entry name" value="Leucine Aminopeptidase, subunit E, domain 1"/>
    <property type="match status" value="1"/>
</dbReference>
<name>A0ABV7AC64_9RHOB</name>
<dbReference type="Pfam" id="PF00883">
    <property type="entry name" value="Peptidase_M17"/>
    <property type="match status" value="1"/>
</dbReference>
<evidence type="ECO:0000313" key="8">
    <source>
        <dbReference type="Proteomes" id="UP001595443"/>
    </source>
</evidence>
<keyword evidence="3" id="KW-0645">Protease</keyword>
<evidence type="ECO:0000256" key="2">
    <source>
        <dbReference type="ARBA" id="ARBA00022438"/>
    </source>
</evidence>
<evidence type="ECO:0000256" key="3">
    <source>
        <dbReference type="ARBA" id="ARBA00022670"/>
    </source>
</evidence>
<comment type="similarity">
    <text evidence="1">Belongs to the peptidase M17 family.</text>
</comment>
<comment type="caution">
    <text evidence="7">The sequence shown here is derived from an EMBL/GenBank/DDBJ whole genome shotgun (WGS) entry which is preliminary data.</text>
</comment>
<organism evidence="7 8">
    <name type="scientific">Acidimangrovimonas pyrenivorans</name>
    <dbReference type="NCBI Taxonomy" id="2030798"/>
    <lineage>
        <taxon>Bacteria</taxon>
        <taxon>Pseudomonadati</taxon>
        <taxon>Pseudomonadota</taxon>
        <taxon>Alphaproteobacteria</taxon>
        <taxon>Rhodobacterales</taxon>
        <taxon>Paracoccaceae</taxon>
        <taxon>Acidimangrovimonas</taxon>
    </lineage>
</organism>
<accession>A0ABV7AC64</accession>
<keyword evidence="4" id="KW-0378">Hydrolase</keyword>
<dbReference type="InterPro" id="IPR011356">
    <property type="entry name" value="Leucine_aapep/pepB"/>
</dbReference>
<evidence type="ECO:0000256" key="4">
    <source>
        <dbReference type="ARBA" id="ARBA00022801"/>
    </source>
</evidence>
<dbReference type="InterPro" id="IPR000819">
    <property type="entry name" value="Peptidase_M17_C"/>
</dbReference>
<dbReference type="PANTHER" id="PTHR11963">
    <property type="entry name" value="LEUCINE AMINOPEPTIDASE-RELATED"/>
    <property type="match status" value="1"/>
</dbReference>
<dbReference type="InterPro" id="IPR043472">
    <property type="entry name" value="Macro_dom-like"/>
</dbReference>
<evidence type="ECO:0000313" key="7">
    <source>
        <dbReference type="EMBL" id="MFC2966909.1"/>
    </source>
</evidence>
<dbReference type="PANTHER" id="PTHR11963:SF20">
    <property type="entry name" value="PEPTIDASE B"/>
    <property type="match status" value="1"/>
</dbReference>
<proteinExistence type="inferred from homology"/>
<keyword evidence="2 7" id="KW-0031">Aminopeptidase</keyword>
<dbReference type="EMBL" id="JBHRSK010000003">
    <property type="protein sequence ID" value="MFC2966909.1"/>
    <property type="molecule type" value="Genomic_DNA"/>
</dbReference>
<keyword evidence="8" id="KW-1185">Reference proteome</keyword>
<dbReference type="SUPFAM" id="SSF52949">
    <property type="entry name" value="Macro domain-like"/>
    <property type="match status" value="1"/>
</dbReference>
<dbReference type="InterPro" id="IPR048816">
    <property type="entry name" value="Peptidase_M17_N_1"/>
</dbReference>
<dbReference type="Gene3D" id="3.40.630.10">
    <property type="entry name" value="Zn peptidases"/>
    <property type="match status" value="1"/>
</dbReference>
<protein>
    <submittedName>
        <fullName evidence="7">Leucyl aminopeptidase family protein</fullName>
    </submittedName>
</protein>
<feature type="domain" description="Cytosol aminopeptidase" evidence="6">
    <location>
        <begin position="309"/>
        <end position="316"/>
    </location>
</feature>
<keyword evidence="5" id="KW-0464">Manganese</keyword>
<gene>
    <name evidence="7" type="ORF">ACFOES_02280</name>
</gene>
<evidence type="ECO:0000256" key="5">
    <source>
        <dbReference type="ARBA" id="ARBA00023211"/>
    </source>
</evidence>
<dbReference type="Pfam" id="PF21337">
    <property type="entry name" value="Peptidase_M17_N_1"/>
    <property type="match status" value="1"/>
</dbReference>
<dbReference type="Proteomes" id="UP001595443">
    <property type="component" value="Unassembled WGS sequence"/>
</dbReference>
<dbReference type="SUPFAM" id="SSF53187">
    <property type="entry name" value="Zn-dependent exopeptidases"/>
    <property type="match status" value="1"/>
</dbReference>
<reference evidence="8" key="1">
    <citation type="journal article" date="2019" name="Int. J. Syst. Evol. Microbiol.">
        <title>The Global Catalogue of Microorganisms (GCM) 10K type strain sequencing project: providing services to taxonomists for standard genome sequencing and annotation.</title>
        <authorList>
            <consortium name="The Broad Institute Genomics Platform"/>
            <consortium name="The Broad Institute Genome Sequencing Center for Infectious Disease"/>
            <person name="Wu L."/>
            <person name="Ma J."/>
        </authorList>
    </citation>
    <scope>NUCLEOTIDE SEQUENCE [LARGE SCALE GENOMIC DNA]</scope>
    <source>
        <strain evidence="8">KCTC 62192</strain>
    </source>
</reference>
<sequence length="461" mass="48161">MPSIPAFADPDSPALPLHLVARDGLAAWLKDQPPAVAEWLRATGFEAKPGELRLLPGEGGLAGAVFGAADAKSRARDRFLIAKAAAGLPAGNWQIAGDLDPAARDEAALGWLLAGYRFDRYKAGEPQAARLKAPAGVDTARIAAIAAGEALTRDLINTPASDLGPEELEAAAVVLAAEFGADLRAIRGDELLAENLPMIHAVGRASARAPRLIELRWGGTGPQLTLVGKGVCFDTGGLDIKPASGMLLMKKDMGGAATVLGLARMIMAQELKLRLRVLVPAVENAISGEAMRPKDILTSRKGLTVEVNNTDAEGRLVLADALALADEEKPDLVVSMATLTGAARVAVGPDLAPFYTDDDDIAVALAGAAATVRDPVWRMPFWDPYESIIEPGIADLDNAPAGGFAGSITAALFLRRFVEASRYIHFDIYGHQPAAAPARPKGGVGQGARALFEALPQLLGL</sequence>
<dbReference type="PROSITE" id="PS00631">
    <property type="entry name" value="CYTOSOL_AP"/>
    <property type="match status" value="1"/>
</dbReference>
<dbReference type="PRINTS" id="PR00481">
    <property type="entry name" value="LAMNOPPTDASE"/>
</dbReference>
<evidence type="ECO:0000256" key="1">
    <source>
        <dbReference type="ARBA" id="ARBA00009528"/>
    </source>
</evidence>
<dbReference type="GO" id="GO:0004177">
    <property type="term" value="F:aminopeptidase activity"/>
    <property type="evidence" value="ECO:0007669"/>
    <property type="project" value="UniProtKB-KW"/>
</dbReference>